<gene>
    <name evidence="2" type="ORF">C7381_10959</name>
</gene>
<dbReference type="InterPro" id="IPR015422">
    <property type="entry name" value="PyrdxlP-dep_Trfase_small"/>
</dbReference>
<accession>A0A2U1E1G4</accession>
<dbReference type="Pfam" id="PF00266">
    <property type="entry name" value="Aminotran_5"/>
    <property type="match status" value="1"/>
</dbReference>
<protein>
    <submittedName>
        <fullName evidence="2">Cysteine desulfurase family protein</fullName>
    </submittedName>
</protein>
<dbReference type="InterPro" id="IPR015421">
    <property type="entry name" value="PyrdxlP-dep_Trfase_major"/>
</dbReference>
<dbReference type="InterPro" id="IPR015424">
    <property type="entry name" value="PyrdxlP-dep_Trfase"/>
</dbReference>
<dbReference type="EMBL" id="QEKV01000009">
    <property type="protein sequence ID" value="PVY93794.1"/>
    <property type="molecule type" value="Genomic_DNA"/>
</dbReference>
<dbReference type="PANTHER" id="PTHR43586">
    <property type="entry name" value="CYSTEINE DESULFURASE"/>
    <property type="match status" value="1"/>
</dbReference>
<dbReference type="RefSeq" id="WP_116480450.1">
    <property type="nucleotide sequence ID" value="NZ_CAUPJO010000005.1"/>
</dbReference>
<proteinExistence type="predicted"/>
<dbReference type="Gene3D" id="3.40.640.10">
    <property type="entry name" value="Type I PLP-dependent aspartate aminotransferase-like (Major domain)"/>
    <property type="match status" value="1"/>
</dbReference>
<keyword evidence="3" id="KW-1185">Reference proteome</keyword>
<dbReference type="AlphaFoldDB" id="A0A2U1E1G4"/>
<evidence type="ECO:0000313" key="2">
    <source>
        <dbReference type="EMBL" id="PVY93794.1"/>
    </source>
</evidence>
<reference evidence="2 3" key="1">
    <citation type="submission" date="2018-04" db="EMBL/GenBank/DDBJ databases">
        <title>Genomic Encyclopedia of Type Strains, Phase IV (KMG-IV): sequencing the most valuable type-strain genomes for metagenomic binning, comparative biology and taxonomic classification.</title>
        <authorList>
            <person name="Goeker M."/>
        </authorList>
    </citation>
    <scope>NUCLEOTIDE SEQUENCE [LARGE SCALE GENOMIC DNA]</scope>
    <source>
        <strain evidence="2 3">DSM 20705</strain>
    </source>
</reference>
<dbReference type="PANTHER" id="PTHR43586:SF4">
    <property type="entry name" value="ISOPENICILLIN N EPIMERASE"/>
    <property type="match status" value="1"/>
</dbReference>
<feature type="domain" description="Aminotransferase class V" evidence="1">
    <location>
        <begin position="2"/>
        <end position="363"/>
    </location>
</feature>
<dbReference type="InterPro" id="IPR000192">
    <property type="entry name" value="Aminotrans_V_dom"/>
</dbReference>
<dbReference type="GO" id="GO:0003824">
    <property type="term" value="F:catalytic activity"/>
    <property type="evidence" value="ECO:0007669"/>
    <property type="project" value="UniProtKB-ARBA"/>
</dbReference>
<dbReference type="NCBIfam" id="TIGR01977">
    <property type="entry name" value="am_tr_V_EF2568"/>
    <property type="match status" value="1"/>
</dbReference>
<sequence length="375" mass="41321">MIYLDNAATSYPKPETVYKANDYALRNSANPGRGAYQLAMDSARMVFTCRNKIKALINAESTRNIILTKNCTEGLNIAIFGALSPGDHVITTYLEHNSILRPLHEMEERGVEVTYVEPSMNLTEDILKNVKYNTKMVAISHVDNLVGFKKDIEAIGNRLSDNILFLVDVAQSLGHEKIDVQKYRIDLCAAPGHKSLFGPMGTGFLYVKNPDTLTTFMVGGTGSESSSPVQPNFSPDKFEAGTLGVPAYAALEAGIEFVMNETEEKITKKVHTLARKMFLEFEKIDGVKTYSIGGVDTITSVVSINIKDMDSGEVSDILANKYGICTRSQMHCAPLSHKFFNTLKSGMVRFSPGYFTTDEEIEKAVLAVKEIAAEK</sequence>
<name>A0A2U1E1G4_9FIRM</name>
<evidence type="ECO:0000313" key="3">
    <source>
        <dbReference type="Proteomes" id="UP000245793"/>
    </source>
</evidence>
<dbReference type="SUPFAM" id="SSF53383">
    <property type="entry name" value="PLP-dependent transferases"/>
    <property type="match status" value="1"/>
</dbReference>
<organism evidence="2 3">
    <name type="scientific">Ezakiella coagulans</name>
    <dbReference type="NCBI Taxonomy" id="46507"/>
    <lineage>
        <taxon>Bacteria</taxon>
        <taxon>Bacillati</taxon>
        <taxon>Bacillota</taxon>
        <taxon>Tissierellia</taxon>
        <taxon>Ezakiella</taxon>
    </lineage>
</organism>
<evidence type="ECO:0000259" key="1">
    <source>
        <dbReference type="Pfam" id="PF00266"/>
    </source>
</evidence>
<dbReference type="Gene3D" id="3.90.1150.10">
    <property type="entry name" value="Aspartate Aminotransferase, domain 1"/>
    <property type="match status" value="1"/>
</dbReference>
<comment type="caution">
    <text evidence="2">The sequence shown here is derived from an EMBL/GenBank/DDBJ whole genome shotgun (WGS) entry which is preliminary data.</text>
</comment>
<dbReference type="InterPro" id="IPR010969">
    <property type="entry name" value="Cys_dSase-rel_unknwn_funct"/>
</dbReference>
<dbReference type="Proteomes" id="UP000245793">
    <property type="component" value="Unassembled WGS sequence"/>
</dbReference>